<dbReference type="CDD" id="cd08646">
    <property type="entry name" value="FMT_core_Met-tRNA-FMT_N"/>
    <property type="match status" value="1"/>
</dbReference>
<evidence type="ECO:0000256" key="4">
    <source>
        <dbReference type="ARBA" id="ARBA00022917"/>
    </source>
</evidence>
<comment type="caution">
    <text evidence="8">The sequence shown here is derived from an EMBL/GenBank/DDBJ whole genome shotgun (WGS) entry which is preliminary data.</text>
</comment>
<dbReference type="SUPFAM" id="SSF53328">
    <property type="entry name" value="Formyltransferase"/>
    <property type="match status" value="1"/>
</dbReference>
<dbReference type="Pfam" id="PF02911">
    <property type="entry name" value="Formyl_trans_C"/>
    <property type="match status" value="1"/>
</dbReference>
<accession>A0ABW4LA92</accession>
<evidence type="ECO:0000259" key="7">
    <source>
        <dbReference type="Pfam" id="PF02911"/>
    </source>
</evidence>
<evidence type="ECO:0000256" key="3">
    <source>
        <dbReference type="ARBA" id="ARBA00022679"/>
    </source>
</evidence>
<proteinExistence type="inferred from homology"/>
<evidence type="ECO:0000259" key="6">
    <source>
        <dbReference type="Pfam" id="PF00551"/>
    </source>
</evidence>
<dbReference type="InterPro" id="IPR041711">
    <property type="entry name" value="Met-tRNA-FMT_N"/>
</dbReference>
<sequence>MRLLFAGTPAAAVPSLRALLDSDHEVAAVLTRPDARRGRGRTLHPSPVAQLAREAGVDVLAPRSLKDDSVAEQIAALQVDAAPVVAYGNLVPPALLEVPRHGWINVHFSLLPAWRGAAPVQRALIAGDDVTGASVFRLEEGLDTGPVYGTVTENIRPRDTAGDLLDRLAQSGAGLLVTVLDALEAGTADARPQPNDGVSAAPKLDVAEAQVRWSDPALAVDRVIRGCTPAPGAWTVLPDGSRLKVAPVSPRQDVTDLRPGEVRPGRRQVLVGTGSTAVELGQVAPAGKSWMPADAWARGARLPEETILGERA</sequence>
<comment type="catalytic activity">
    <reaction evidence="5">
        <text>L-methionyl-tRNA(fMet) + (6R)-10-formyltetrahydrofolate = N-formyl-L-methionyl-tRNA(fMet) + (6S)-5,6,7,8-tetrahydrofolate + H(+)</text>
        <dbReference type="Rhea" id="RHEA:24380"/>
        <dbReference type="Rhea" id="RHEA-COMP:9952"/>
        <dbReference type="Rhea" id="RHEA-COMP:9953"/>
        <dbReference type="ChEBI" id="CHEBI:15378"/>
        <dbReference type="ChEBI" id="CHEBI:57453"/>
        <dbReference type="ChEBI" id="CHEBI:78530"/>
        <dbReference type="ChEBI" id="CHEBI:78844"/>
        <dbReference type="ChEBI" id="CHEBI:195366"/>
        <dbReference type="EC" id="2.1.2.9"/>
    </reaction>
</comment>
<keyword evidence="9" id="KW-1185">Reference proteome</keyword>
<dbReference type="RefSeq" id="WP_388008989.1">
    <property type="nucleotide sequence ID" value="NZ_JBHUEE010000008.1"/>
</dbReference>
<dbReference type="HAMAP" id="MF_00182">
    <property type="entry name" value="Formyl_trans"/>
    <property type="match status" value="1"/>
</dbReference>
<dbReference type="InterPro" id="IPR011034">
    <property type="entry name" value="Formyl_transferase-like_C_sf"/>
</dbReference>
<keyword evidence="4 5" id="KW-0648">Protein biosynthesis</keyword>
<gene>
    <name evidence="5 8" type="primary">fmt</name>
    <name evidence="8" type="ORF">ACFSE6_15270</name>
</gene>
<dbReference type="InterPro" id="IPR044135">
    <property type="entry name" value="Met-tRNA-FMT_C"/>
</dbReference>
<dbReference type="InterPro" id="IPR005793">
    <property type="entry name" value="Formyl_trans_C"/>
</dbReference>
<comment type="similarity">
    <text evidence="1 5">Belongs to the Fmt family.</text>
</comment>
<reference evidence="9" key="1">
    <citation type="journal article" date="2019" name="Int. J. Syst. Evol. Microbiol.">
        <title>The Global Catalogue of Microorganisms (GCM) 10K type strain sequencing project: providing services to taxonomists for standard genome sequencing and annotation.</title>
        <authorList>
            <consortium name="The Broad Institute Genomics Platform"/>
            <consortium name="The Broad Institute Genome Sequencing Center for Infectious Disease"/>
            <person name="Wu L."/>
            <person name="Ma J."/>
        </authorList>
    </citation>
    <scope>NUCLEOTIDE SEQUENCE [LARGE SCALE GENOMIC DNA]</scope>
    <source>
        <strain evidence="9">JCM 17130</strain>
    </source>
</reference>
<evidence type="ECO:0000313" key="9">
    <source>
        <dbReference type="Proteomes" id="UP001597277"/>
    </source>
</evidence>
<dbReference type="InterPro" id="IPR002376">
    <property type="entry name" value="Formyl_transf_N"/>
</dbReference>
<dbReference type="Proteomes" id="UP001597277">
    <property type="component" value="Unassembled WGS sequence"/>
</dbReference>
<dbReference type="CDD" id="cd08704">
    <property type="entry name" value="Met_tRNA_FMT_C"/>
    <property type="match status" value="1"/>
</dbReference>
<protein>
    <recommendedName>
        <fullName evidence="2 5">Methionyl-tRNA formyltransferase</fullName>
        <ecNumber evidence="2 5">2.1.2.9</ecNumber>
    </recommendedName>
</protein>
<dbReference type="EC" id="2.1.2.9" evidence="2 5"/>
<name>A0ABW4LA92_9MICO</name>
<dbReference type="NCBIfam" id="TIGR00460">
    <property type="entry name" value="fmt"/>
    <property type="match status" value="1"/>
</dbReference>
<organism evidence="8 9">
    <name type="scientific">Georgenia deserti</name>
    <dbReference type="NCBI Taxonomy" id="2093781"/>
    <lineage>
        <taxon>Bacteria</taxon>
        <taxon>Bacillati</taxon>
        <taxon>Actinomycetota</taxon>
        <taxon>Actinomycetes</taxon>
        <taxon>Micrococcales</taxon>
        <taxon>Bogoriellaceae</taxon>
        <taxon>Georgenia</taxon>
    </lineage>
</organism>
<evidence type="ECO:0000256" key="1">
    <source>
        <dbReference type="ARBA" id="ARBA00010699"/>
    </source>
</evidence>
<evidence type="ECO:0000256" key="2">
    <source>
        <dbReference type="ARBA" id="ARBA00012261"/>
    </source>
</evidence>
<feature type="domain" description="Formyl transferase N-terminal" evidence="6">
    <location>
        <begin position="3"/>
        <end position="180"/>
    </location>
</feature>
<keyword evidence="3 5" id="KW-0808">Transferase</keyword>
<dbReference type="Gene3D" id="3.40.50.12230">
    <property type="match status" value="1"/>
</dbReference>
<dbReference type="GO" id="GO:0004479">
    <property type="term" value="F:methionyl-tRNA formyltransferase activity"/>
    <property type="evidence" value="ECO:0007669"/>
    <property type="project" value="UniProtKB-EC"/>
</dbReference>
<comment type="function">
    <text evidence="5">Attaches a formyl group to the free amino group of methionyl-tRNA(fMet). The formyl group appears to play a dual role in the initiator identity of N-formylmethionyl-tRNA by promoting its recognition by IF2 and preventing the misappropriation of this tRNA by the elongation apparatus.</text>
</comment>
<dbReference type="SUPFAM" id="SSF50486">
    <property type="entry name" value="FMT C-terminal domain-like"/>
    <property type="match status" value="1"/>
</dbReference>
<feature type="domain" description="Formyl transferase C-terminal" evidence="7">
    <location>
        <begin position="203"/>
        <end position="300"/>
    </location>
</feature>
<dbReference type="EMBL" id="JBHUEE010000008">
    <property type="protein sequence ID" value="MFD1719202.1"/>
    <property type="molecule type" value="Genomic_DNA"/>
</dbReference>
<evidence type="ECO:0000313" key="8">
    <source>
        <dbReference type="EMBL" id="MFD1719202.1"/>
    </source>
</evidence>
<dbReference type="Pfam" id="PF00551">
    <property type="entry name" value="Formyl_trans_N"/>
    <property type="match status" value="1"/>
</dbReference>
<evidence type="ECO:0000256" key="5">
    <source>
        <dbReference type="HAMAP-Rule" id="MF_00182"/>
    </source>
</evidence>
<dbReference type="InterPro" id="IPR036477">
    <property type="entry name" value="Formyl_transf_N_sf"/>
</dbReference>
<dbReference type="InterPro" id="IPR005794">
    <property type="entry name" value="Fmt"/>
</dbReference>
<dbReference type="PANTHER" id="PTHR11138:SF5">
    <property type="entry name" value="METHIONYL-TRNA FORMYLTRANSFERASE, MITOCHONDRIAL"/>
    <property type="match status" value="1"/>
</dbReference>
<feature type="binding site" evidence="5">
    <location>
        <begin position="109"/>
        <end position="112"/>
    </location>
    <ligand>
        <name>(6S)-5,6,7,8-tetrahydrofolate</name>
        <dbReference type="ChEBI" id="CHEBI:57453"/>
    </ligand>
</feature>
<dbReference type="PANTHER" id="PTHR11138">
    <property type="entry name" value="METHIONYL-TRNA FORMYLTRANSFERASE"/>
    <property type="match status" value="1"/>
</dbReference>